<accession>A0ABR2ZSX0</accession>
<feature type="transmembrane region" description="Helical" evidence="2">
    <location>
        <begin position="77"/>
        <end position="98"/>
    </location>
</feature>
<dbReference type="CDD" id="cd12087">
    <property type="entry name" value="TM_EGFR-like"/>
    <property type="match status" value="1"/>
</dbReference>
<keyword evidence="4" id="KW-1185">Reference proteome</keyword>
<gene>
    <name evidence="3" type="ORF">AAF712_008685</name>
</gene>
<evidence type="ECO:0000256" key="2">
    <source>
        <dbReference type="SAM" id="Phobius"/>
    </source>
</evidence>
<sequence length="180" mass="19820">MDGRPVGTFVRKRGELTDEYQYNVSVISLNSLENREHAFKMEMPKSPNGSVVLFDYASYIHDDEGIITMKKKPNLGAILGGVFGVLAFLTGMALLLAYSRRRRADVFAARAARVFEPFSPTSHMHHTQSHANASRGNGKEESGSISEIHSENPTLIPYTFSPPSQFDSDIKSPPPAYSAA</sequence>
<keyword evidence="2" id="KW-1133">Transmembrane helix</keyword>
<evidence type="ECO:0000313" key="3">
    <source>
        <dbReference type="EMBL" id="KAL0064385.1"/>
    </source>
</evidence>
<evidence type="ECO:0000256" key="1">
    <source>
        <dbReference type="SAM" id="MobiDB-lite"/>
    </source>
</evidence>
<evidence type="ECO:0000313" key="4">
    <source>
        <dbReference type="Proteomes" id="UP001437256"/>
    </source>
</evidence>
<name>A0ABR2ZSX0_9AGAR</name>
<reference evidence="3 4" key="1">
    <citation type="submission" date="2024-05" db="EMBL/GenBank/DDBJ databases">
        <title>A draft genome resource for the thread blight pathogen Marasmius tenuissimus strain MS-2.</title>
        <authorList>
            <person name="Yulfo-Soto G.E."/>
            <person name="Baruah I.K."/>
            <person name="Amoako-Attah I."/>
            <person name="Bukari Y."/>
            <person name="Meinhardt L.W."/>
            <person name="Bailey B.A."/>
            <person name="Cohen S.P."/>
        </authorList>
    </citation>
    <scope>NUCLEOTIDE SEQUENCE [LARGE SCALE GENOMIC DNA]</scope>
    <source>
        <strain evidence="3 4">MS-2</strain>
    </source>
</reference>
<feature type="region of interest" description="Disordered" evidence="1">
    <location>
        <begin position="119"/>
        <end position="180"/>
    </location>
</feature>
<comment type="caution">
    <text evidence="3">The sequence shown here is derived from an EMBL/GenBank/DDBJ whole genome shotgun (WGS) entry which is preliminary data.</text>
</comment>
<dbReference type="Proteomes" id="UP001437256">
    <property type="component" value="Unassembled WGS sequence"/>
</dbReference>
<keyword evidence="2" id="KW-0812">Transmembrane</keyword>
<organism evidence="3 4">
    <name type="scientific">Marasmius tenuissimus</name>
    <dbReference type="NCBI Taxonomy" id="585030"/>
    <lineage>
        <taxon>Eukaryota</taxon>
        <taxon>Fungi</taxon>
        <taxon>Dikarya</taxon>
        <taxon>Basidiomycota</taxon>
        <taxon>Agaricomycotina</taxon>
        <taxon>Agaricomycetes</taxon>
        <taxon>Agaricomycetidae</taxon>
        <taxon>Agaricales</taxon>
        <taxon>Marasmiineae</taxon>
        <taxon>Marasmiaceae</taxon>
        <taxon>Marasmius</taxon>
    </lineage>
</organism>
<dbReference type="EMBL" id="JBBXMP010000063">
    <property type="protein sequence ID" value="KAL0064385.1"/>
    <property type="molecule type" value="Genomic_DNA"/>
</dbReference>
<proteinExistence type="predicted"/>
<protein>
    <submittedName>
        <fullName evidence="3">Uncharacterized protein</fullName>
    </submittedName>
</protein>
<keyword evidence="2" id="KW-0472">Membrane</keyword>